<dbReference type="Proteomes" id="UP000595691">
    <property type="component" value="Chromosome"/>
</dbReference>
<sequence length="269" mass="29755">MSAALFKTMLKMNGKSISSYAFGAAFYMLLIIWIYPSIAKSDALEQLFKEMPQNYLSAFGFDGGMINDLSGFLAAEYYGLLYLIILMIFSVVTATQLIARLVDRGSMAYLLSTPASRVRIAITQSTILVLGLLVITIFSILPVFIGTKWIIEDANINSWRFIEMNIVGFLLFFVISGYSFLFSCMFNDEKKALAVSGGLSIIFFAINLVAKMSTDFEWLKHVTIFSAFQPTEIAKGSVDILPVSLALGGAGIVLYVLAVIIFKKRDLPL</sequence>
<gene>
    <name evidence="2" type="ORF">I5776_01760</name>
</gene>
<protein>
    <submittedName>
        <fullName evidence="2">ABC transporter permease subunit</fullName>
    </submittedName>
</protein>
<reference evidence="2 3" key="1">
    <citation type="submission" date="2020-11" db="EMBL/GenBank/DDBJ databases">
        <title>Taxonomic evaluation of the Bacillus sporothermodurans group of bacteria based on whole genome sequences.</title>
        <authorList>
            <person name="Fiedler G."/>
            <person name="Herbstmann A.-D."/>
            <person name="Doll E."/>
            <person name="Wenning M."/>
            <person name="Brinks E."/>
            <person name="Kabisch J."/>
            <person name="Breitenwieser F."/>
            <person name="Lappann M."/>
            <person name="Boehnlein C."/>
            <person name="Franz C."/>
        </authorList>
    </citation>
    <scope>NUCLEOTIDE SEQUENCE [LARGE SCALE GENOMIC DNA]</scope>
    <source>
        <strain evidence="2 3">JCM 19841</strain>
    </source>
</reference>
<feature type="transmembrane region" description="Helical" evidence="1">
    <location>
        <begin position="240"/>
        <end position="262"/>
    </location>
</feature>
<feature type="transmembrane region" description="Helical" evidence="1">
    <location>
        <begin position="192"/>
        <end position="210"/>
    </location>
</feature>
<feature type="transmembrane region" description="Helical" evidence="1">
    <location>
        <begin position="165"/>
        <end position="185"/>
    </location>
</feature>
<feature type="transmembrane region" description="Helical" evidence="1">
    <location>
        <begin position="77"/>
        <end position="99"/>
    </location>
</feature>
<evidence type="ECO:0000313" key="2">
    <source>
        <dbReference type="EMBL" id="QQZ09733.1"/>
    </source>
</evidence>
<keyword evidence="3" id="KW-1185">Reference proteome</keyword>
<evidence type="ECO:0000313" key="3">
    <source>
        <dbReference type="Proteomes" id="UP000595691"/>
    </source>
</evidence>
<dbReference type="Pfam" id="PF12679">
    <property type="entry name" value="ABC2_membrane_2"/>
    <property type="match status" value="1"/>
</dbReference>
<organism evidence="2 3">
    <name type="scientific">Heyndrickxia vini</name>
    <dbReference type="NCBI Taxonomy" id="1476025"/>
    <lineage>
        <taxon>Bacteria</taxon>
        <taxon>Bacillati</taxon>
        <taxon>Bacillota</taxon>
        <taxon>Bacilli</taxon>
        <taxon>Bacillales</taxon>
        <taxon>Bacillaceae</taxon>
        <taxon>Heyndrickxia</taxon>
    </lineage>
</organism>
<evidence type="ECO:0000256" key="1">
    <source>
        <dbReference type="SAM" id="Phobius"/>
    </source>
</evidence>
<keyword evidence="1" id="KW-0472">Membrane</keyword>
<dbReference type="PANTHER" id="PTHR37305:SF2">
    <property type="entry name" value="BACITRACIN TRANSPORT PERMEASE PROTEIN BCRB"/>
    <property type="match status" value="1"/>
</dbReference>
<dbReference type="PANTHER" id="PTHR37305">
    <property type="entry name" value="INTEGRAL MEMBRANE PROTEIN-RELATED"/>
    <property type="match status" value="1"/>
</dbReference>
<keyword evidence="1" id="KW-1133">Transmembrane helix</keyword>
<feature type="transmembrane region" description="Helical" evidence="1">
    <location>
        <begin position="120"/>
        <end position="145"/>
    </location>
</feature>
<name>A0ABX7E347_9BACI</name>
<accession>A0ABX7E347</accession>
<dbReference type="EMBL" id="CP065425">
    <property type="protein sequence ID" value="QQZ09733.1"/>
    <property type="molecule type" value="Genomic_DNA"/>
</dbReference>
<feature type="transmembrane region" description="Helical" evidence="1">
    <location>
        <begin position="20"/>
        <end position="38"/>
    </location>
</feature>
<keyword evidence="1" id="KW-0812">Transmembrane</keyword>
<proteinExistence type="predicted"/>
<dbReference type="RefSeq" id="WP_202778700.1">
    <property type="nucleotide sequence ID" value="NZ_CP065425.1"/>
</dbReference>